<dbReference type="SMART" id="SM00130">
    <property type="entry name" value="KR"/>
    <property type="match status" value="1"/>
</dbReference>
<evidence type="ECO:0000313" key="7">
    <source>
        <dbReference type="Proteomes" id="UP000267096"/>
    </source>
</evidence>
<dbReference type="OrthoDB" id="5917794at2759"/>
<keyword evidence="2" id="KW-1015">Disulfide bond</keyword>
<dbReference type="SUPFAM" id="SSF57440">
    <property type="entry name" value="Kringle-like"/>
    <property type="match status" value="1"/>
</dbReference>
<evidence type="ECO:0000259" key="5">
    <source>
        <dbReference type="PROSITE" id="PS50070"/>
    </source>
</evidence>
<evidence type="ECO:0000256" key="3">
    <source>
        <dbReference type="PROSITE-ProRule" id="PRU00121"/>
    </source>
</evidence>
<evidence type="ECO:0000256" key="4">
    <source>
        <dbReference type="SAM" id="Phobius"/>
    </source>
</evidence>
<dbReference type="PANTHER" id="PTHR24261">
    <property type="entry name" value="PLASMINOGEN-RELATED"/>
    <property type="match status" value="1"/>
</dbReference>
<evidence type="ECO:0000256" key="1">
    <source>
        <dbReference type="ARBA" id="ARBA00022572"/>
    </source>
</evidence>
<evidence type="ECO:0000313" key="6">
    <source>
        <dbReference type="EMBL" id="VDK42378.1"/>
    </source>
</evidence>
<feature type="transmembrane region" description="Helical" evidence="4">
    <location>
        <begin position="592"/>
        <end position="614"/>
    </location>
</feature>
<dbReference type="Gene3D" id="2.40.20.10">
    <property type="entry name" value="Plasminogen Kringle 4"/>
    <property type="match status" value="1"/>
</dbReference>
<comment type="caution">
    <text evidence="3">Lacks conserved residue(s) required for the propagation of feature annotation.</text>
</comment>
<sequence length="621" mass="71341">MYLLALFMVSVCALWKLDEPPWYCDAKCRNTLYKLQKNSTGCITRQEFGDYPFQLLGFNSSVCSSLKAEHNARFSYCVRLVKEKFVIANCNFNITDHRIPCRKVDDTMSWYRGMQSVTVSGKQCIRWDSISTNFAPSRFDELDASSLLNNNIGTLSYSIHAHENYCRNPDGWSRGPWCIVEQTANGDVREPCFRECAVYNEPELCLAKMFFPYSIPSTSNIPHFPSVQSRSEDIRDLSDILDVPRITQFHHRNRPMFVPTVYLDYVRYHPGDISTRLRCYQTGIQNRIAGPWIYTSTVRNPFPKHAVWLEEAFAQNSADFMDRERAARGDTGPHYSLWRPCFLACEDTNVENLFFKMRILSQPLKLFACQPEHRVDVQVKCWPVQQDSIRRPRFPYYGSRNFDAAGTECVSPHYAFQILVMQNRLNKTDEKQLTLLKVLRETFITNANGTRRLRNLFAISKGNMMVSRRCFTLGDFLRGVESGAREEIAEENEELRSVMSIGAGCFTETGLERVEYSACFKSCNCNKTVHAPTVFVRKACLQGDKCQKKQSEMFTEEDDEDELLDDSSNQSKNISEFLRAVHLSDSFNYQPVIIMSISAFCIIAAGLTALFTMCPTSLQEP</sequence>
<dbReference type="InterPro" id="IPR018056">
    <property type="entry name" value="Kringle_CS"/>
</dbReference>
<dbReference type="PROSITE" id="PS50070">
    <property type="entry name" value="KRINGLE_2"/>
    <property type="match status" value="1"/>
</dbReference>
<dbReference type="Proteomes" id="UP000267096">
    <property type="component" value="Unassembled WGS sequence"/>
</dbReference>
<keyword evidence="4" id="KW-0812">Transmembrane</keyword>
<dbReference type="Pfam" id="PF00051">
    <property type="entry name" value="Kringle"/>
    <property type="match status" value="1"/>
</dbReference>
<dbReference type="WBParaSite" id="ASIM_0001055901-mRNA-1">
    <property type="protein sequence ID" value="ASIM_0001055901-mRNA-1"/>
    <property type="gene ID" value="ASIM_0001055901"/>
</dbReference>
<dbReference type="AlphaFoldDB" id="A0A0M3JRL8"/>
<proteinExistence type="predicted"/>
<organism evidence="8">
    <name type="scientific">Anisakis simplex</name>
    <name type="common">Herring worm</name>
    <dbReference type="NCBI Taxonomy" id="6269"/>
    <lineage>
        <taxon>Eukaryota</taxon>
        <taxon>Metazoa</taxon>
        <taxon>Ecdysozoa</taxon>
        <taxon>Nematoda</taxon>
        <taxon>Chromadorea</taxon>
        <taxon>Rhabditida</taxon>
        <taxon>Spirurina</taxon>
        <taxon>Ascaridomorpha</taxon>
        <taxon>Ascaridoidea</taxon>
        <taxon>Anisakidae</taxon>
        <taxon>Anisakis</taxon>
        <taxon>Anisakis simplex complex</taxon>
    </lineage>
</organism>
<evidence type="ECO:0000313" key="8">
    <source>
        <dbReference type="WBParaSite" id="ASIM_0001055901-mRNA-1"/>
    </source>
</evidence>
<keyword evidence="7" id="KW-1185">Reference proteome</keyword>
<dbReference type="InterPro" id="IPR013806">
    <property type="entry name" value="Kringle-like"/>
</dbReference>
<keyword evidence="1 3" id="KW-0420">Kringle</keyword>
<dbReference type="PANTHER" id="PTHR24261:SF7">
    <property type="entry name" value="KRINGLE DOMAIN-CONTAINING PROTEIN"/>
    <property type="match status" value="1"/>
</dbReference>
<protein>
    <submittedName>
        <fullName evidence="8">Kringle domain-containing protein</fullName>
    </submittedName>
</protein>
<evidence type="ECO:0000256" key="2">
    <source>
        <dbReference type="ARBA" id="ARBA00023157"/>
    </source>
</evidence>
<reference evidence="8" key="1">
    <citation type="submission" date="2016-04" db="UniProtKB">
        <authorList>
            <consortium name="WormBaseParasite"/>
        </authorList>
    </citation>
    <scope>IDENTIFICATION</scope>
</reference>
<dbReference type="EMBL" id="UYRR01030984">
    <property type="protein sequence ID" value="VDK42378.1"/>
    <property type="molecule type" value="Genomic_DNA"/>
</dbReference>
<dbReference type="InterPro" id="IPR038178">
    <property type="entry name" value="Kringle_sf"/>
</dbReference>
<reference evidence="6 7" key="2">
    <citation type="submission" date="2018-11" db="EMBL/GenBank/DDBJ databases">
        <authorList>
            <consortium name="Pathogen Informatics"/>
        </authorList>
    </citation>
    <scope>NUCLEOTIDE SEQUENCE [LARGE SCALE GENOMIC DNA]</scope>
</reference>
<dbReference type="InterPro" id="IPR000001">
    <property type="entry name" value="Kringle"/>
</dbReference>
<name>A0A0M3JRL8_ANISI</name>
<dbReference type="PROSITE" id="PS00021">
    <property type="entry name" value="KRINGLE_1"/>
    <property type="match status" value="1"/>
</dbReference>
<keyword evidence="4" id="KW-0472">Membrane</keyword>
<dbReference type="InterPro" id="IPR050759">
    <property type="entry name" value="Serine_protease_kringle"/>
</dbReference>
<gene>
    <name evidence="6" type="ORF">ASIM_LOCUS10117</name>
</gene>
<accession>A0A0M3JRL8</accession>
<feature type="domain" description="Kringle" evidence="5">
    <location>
        <begin position="111"/>
        <end position="205"/>
    </location>
</feature>
<keyword evidence="4" id="KW-1133">Transmembrane helix</keyword>